<evidence type="ECO:0000256" key="3">
    <source>
        <dbReference type="SAM" id="MobiDB-lite"/>
    </source>
</evidence>
<feature type="compositionally biased region" description="Low complexity" evidence="3">
    <location>
        <begin position="64"/>
        <end position="74"/>
    </location>
</feature>
<name>A0AA39CSR1_9EURO</name>
<evidence type="ECO:0000313" key="4">
    <source>
        <dbReference type="EMBL" id="KAJ9625289.1"/>
    </source>
</evidence>
<dbReference type="InterPro" id="IPR004380">
    <property type="entry name" value="Asp_race"/>
</dbReference>
<dbReference type="NCBIfam" id="TIGR00035">
    <property type="entry name" value="asp_race"/>
    <property type="match status" value="1"/>
</dbReference>
<dbReference type="InterPro" id="IPR001920">
    <property type="entry name" value="Asp/Glu_race"/>
</dbReference>
<dbReference type="SUPFAM" id="SSF53681">
    <property type="entry name" value="Aspartate/glutamate racemase"/>
    <property type="match status" value="2"/>
</dbReference>
<dbReference type="AlphaFoldDB" id="A0AA39CSR1"/>
<dbReference type="GO" id="GO:0047661">
    <property type="term" value="F:amino-acid racemase activity"/>
    <property type="evidence" value="ECO:0007669"/>
    <property type="project" value="InterPro"/>
</dbReference>
<sequence>MHSPGSIRRLQLLRLSRWQRATHAVRPSRCAAPAAPSAGTRPAVRPRPAGPANRHRTARPTPPAAAAAGPPAMARPDHAGTQRPGLGCAAMALPGTETRMKTLGLIGGMSWESSAQYYRLINEEVRARLGGAHSAQLLMWSLDFARIKQLQHDGDWDALGNEMVDAAQRLQAGGAELLLICTNTMHKLVGEIEAACPLPLLHIADPTATAIVQAGLQRVGLLGTAFTMEENFYRGRLSERFGLDVLVPEADDRRDVHAIIYQELIAGVVNERSRRVYVEVIERLVARGAEAIILGCTEIMLLVRAEDSPVPLFDTTTLHARAAVDAALA</sequence>
<evidence type="ECO:0000256" key="1">
    <source>
        <dbReference type="ARBA" id="ARBA00007847"/>
    </source>
</evidence>
<feature type="region of interest" description="Disordered" evidence="3">
    <location>
        <begin position="24"/>
        <end position="85"/>
    </location>
</feature>
<keyword evidence="2" id="KW-0413">Isomerase</keyword>
<gene>
    <name evidence="4" type="ORF">H2204_010533</name>
</gene>
<accession>A0AA39CSR1</accession>
<organism evidence="4">
    <name type="scientific">Knufia peltigerae</name>
    <dbReference type="NCBI Taxonomy" id="1002370"/>
    <lineage>
        <taxon>Eukaryota</taxon>
        <taxon>Fungi</taxon>
        <taxon>Dikarya</taxon>
        <taxon>Ascomycota</taxon>
        <taxon>Pezizomycotina</taxon>
        <taxon>Eurotiomycetes</taxon>
        <taxon>Chaetothyriomycetidae</taxon>
        <taxon>Chaetothyriales</taxon>
        <taxon>Trichomeriaceae</taxon>
        <taxon>Knufia</taxon>
    </lineage>
</organism>
<dbReference type="PANTHER" id="PTHR21198:SF7">
    <property type="entry name" value="ASPARTATE-GLUTAMATE RACEMASE FAMILY"/>
    <property type="match status" value="1"/>
</dbReference>
<evidence type="ECO:0008006" key="5">
    <source>
        <dbReference type="Google" id="ProtNLM"/>
    </source>
</evidence>
<protein>
    <recommendedName>
        <fullName evidence="5">Aspartate racemase</fullName>
    </recommendedName>
</protein>
<dbReference type="InterPro" id="IPR015942">
    <property type="entry name" value="Asp/Glu/hydantoin_racemase"/>
</dbReference>
<proteinExistence type="inferred from homology"/>
<dbReference type="PANTHER" id="PTHR21198">
    <property type="entry name" value="GLUTAMATE RACEMASE"/>
    <property type="match status" value="1"/>
</dbReference>
<feature type="compositionally biased region" description="Low complexity" evidence="3">
    <location>
        <begin position="24"/>
        <end position="52"/>
    </location>
</feature>
<evidence type="ECO:0000256" key="2">
    <source>
        <dbReference type="ARBA" id="ARBA00023235"/>
    </source>
</evidence>
<dbReference type="Gene3D" id="3.40.50.1860">
    <property type="match status" value="2"/>
</dbReference>
<comment type="caution">
    <text evidence="4">The sequence shown here is derived from an EMBL/GenBank/DDBJ whole genome shotgun (WGS) entry which is preliminary data.</text>
</comment>
<comment type="similarity">
    <text evidence="1">Belongs to the aspartate/glutamate racemases family.</text>
</comment>
<reference evidence="4" key="1">
    <citation type="submission" date="2022-10" db="EMBL/GenBank/DDBJ databases">
        <title>Culturing micro-colonial fungi from biological soil crusts in the Mojave desert and describing Neophaeococcomyces mojavensis, and introducing the new genera and species Taxawa tesnikishii.</title>
        <authorList>
            <person name="Kurbessoian T."/>
            <person name="Stajich J.E."/>
        </authorList>
    </citation>
    <scope>NUCLEOTIDE SEQUENCE</scope>
    <source>
        <strain evidence="4">TK_35</strain>
    </source>
</reference>
<dbReference type="EMBL" id="JAPDRN010000089">
    <property type="protein sequence ID" value="KAJ9625289.1"/>
    <property type="molecule type" value="Genomic_DNA"/>
</dbReference>
<dbReference type="Pfam" id="PF01177">
    <property type="entry name" value="Asp_Glu_race"/>
    <property type="match status" value="1"/>
</dbReference>